<protein>
    <submittedName>
        <fullName evidence="3">14048_t:CDS:1</fullName>
    </submittedName>
</protein>
<evidence type="ECO:0000256" key="1">
    <source>
        <dbReference type="PROSITE-ProRule" id="PRU00267"/>
    </source>
</evidence>
<dbReference type="SUPFAM" id="SSF47095">
    <property type="entry name" value="HMG-box"/>
    <property type="match status" value="1"/>
</dbReference>
<dbReference type="OrthoDB" id="6247875at2759"/>
<dbReference type="EMBL" id="CAJVQA010001645">
    <property type="protein sequence ID" value="CAG8521201.1"/>
    <property type="molecule type" value="Genomic_DNA"/>
</dbReference>
<dbReference type="Gene3D" id="1.10.30.10">
    <property type="entry name" value="High mobility group box domain"/>
    <property type="match status" value="1"/>
</dbReference>
<comment type="caution">
    <text evidence="3">The sequence shown here is derived from an EMBL/GenBank/DDBJ whole genome shotgun (WGS) entry which is preliminary data.</text>
</comment>
<dbReference type="PROSITE" id="PS50118">
    <property type="entry name" value="HMG_BOX_2"/>
    <property type="match status" value="1"/>
</dbReference>
<dbReference type="InterPro" id="IPR036910">
    <property type="entry name" value="HMG_box_dom_sf"/>
</dbReference>
<name>A0A9N9A7Y0_9GLOM</name>
<keyword evidence="4" id="KW-1185">Reference proteome</keyword>
<organism evidence="3 4">
    <name type="scientific">Cetraspora pellucida</name>
    <dbReference type="NCBI Taxonomy" id="1433469"/>
    <lineage>
        <taxon>Eukaryota</taxon>
        <taxon>Fungi</taxon>
        <taxon>Fungi incertae sedis</taxon>
        <taxon>Mucoromycota</taxon>
        <taxon>Glomeromycotina</taxon>
        <taxon>Glomeromycetes</taxon>
        <taxon>Diversisporales</taxon>
        <taxon>Gigasporaceae</taxon>
        <taxon>Cetraspora</taxon>
    </lineage>
</organism>
<evidence type="ECO:0000259" key="2">
    <source>
        <dbReference type="PROSITE" id="PS50118"/>
    </source>
</evidence>
<proteinExistence type="predicted"/>
<dbReference type="GO" id="GO:0005634">
    <property type="term" value="C:nucleus"/>
    <property type="evidence" value="ECO:0007669"/>
    <property type="project" value="UniProtKB-UniRule"/>
</dbReference>
<dbReference type="Proteomes" id="UP000789759">
    <property type="component" value="Unassembled WGS sequence"/>
</dbReference>
<evidence type="ECO:0000313" key="3">
    <source>
        <dbReference type="EMBL" id="CAG8521201.1"/>
    </source>
</evidence>
<reference evidence="3" key="1">
    <citation type="submission" date="2021-06" db="EMBL/GenBank/DDBJ databases">
        <authorList>
            <person name="Kallberg Y."/>
            <person name="Tangrot J."/>
            <person name="Rosling A."/>
        </authorList>
    </citation>
    <scope>NUCLEOTIDE SEQUENCE</scope>
    <source>
        <strain evidence="3">FL966</strain>
    </source>
</reference>
<feature type="DNA-binding region" description="HMG box" evidence="1">
    <location>
        <begin position="48"/>
        <end position="128"/>
    </location>
</feature>
<dbReference type="AlphaFoldDB" id="A0A9N9A7Y0"/>
<feature type="domain" description="HMG box" evidence="2">
    <location>
        <begin position="48"/>
        <end position="128"/>
    </location>
</feature>
<accession>A0A9N9A7Y0</accession>
<keyword evidence="1" id="KW-0539">Nucleus</keyword>
<dbReference type="InterPro" id="IPR009071">
    <property type="entry name" value="HMG_box_dom"/>
</dbReference>
<evidence type="ECO:0000313" key="4">
    <source>
        <dbReference type="Proteomes" id="UP000789759"/>
    </source>
</evidence>
<keyword evidence="1" id="KW-0238">DNA-binding</keyword>
<gene>
    <name evidence="3" type="ORF">CPELLU_LOCUS3393</name>
</gene>
<sequence length="163" mass="19706">MIKRPCVNKVLEFFGPRIEEEVKKPVLEQCDSTNPDLYINLKMKDGHVLKQLNCWMIFKKDFHKKMTESGLYRDICLAFNIPGKERVHMVGDLVKKYWREMTEIDRTPFKELADNVKKEMNSRFPNHRPYRKRRKPKSNKIFRPYYLRSDKKKILVQRSSKLQ</sequence>
<dbReference type="GO" id="GO:0003677">
    <property type="term" value="F:DNA binding"/>
    <property type="evidence" value="ECO:0007669"/>
    <property type="project" value="UniProtKB-UniRule"/>
</dbReference>